<proteinExistence type="predicted"/>
<organism evidence="3 4">
    <name type="scientific">Candidatus Gottesmanbacteria bacterium GW2011_GWA2_43_14</name>
    <dbReference type="NCBI Taxonomy" id="1618443"/>
    <lineage>
        <taxon>Bacteria</taxon>
        <taxon>Candidatus Gottesmaniibacteriota</taxon>
    </lineage>
</organism>
<dbReference type="Gene3D" id="3.90.190.20">
    <property type="entry name" value="Mur ligase, C-terminal domain"/>
    <property type="match status" value="1"/>
</dbReference>
<evidence type="ECO:0000313" key="3">
    <source>
        <dbReference type="EMBL" id="KKS98576.1"/>
    </source>
</evidence>
<comment type="caution">
    <text evidence="3">The sequence shown here is derived from an EMBL/GenBank/DDBJ whole genome shotgun (WGS) entry which is preliminary data.</text>
</comment>
<dbReference type="InterPro" id="IPR013221">
    <property type="entry name" value="Mur_ligase_cen"/>
</dbReference>
<feature type="domain" description="Mur ligase central" evidence="2">
    <location>
        <begin position="33"/>
        <end position="194"/>
    </location>
</feature>
<dbReference type="PANTHER" id="PTHR23135">
    <property type="entry name" value="MUR LIGASE FAMILY MEMBER"/>
    <property type="match status" value="1"/>
</dbReference>
<dbReference type="SUPFAM" id="SSF53623">
    <property type="entry name" value="MurD-like peptide ligases, catalytic domain"/>
    <property type="match status" value="1"/>
</dbReference>
<dbReference type="Proteomes" id="UP000034894">
    <property type="component" value="Unassembled WGS sequence"/>
</dbReference>
<dbReference type="InterPro" id="IPR004101">
    <property type="entry name" value="Mur_ligase_C"/>
</dbReference>
<dbReference type="GO" id="GO:0008765">
    <property type="term" value="F:UDP-N-acetylmuramoylalanyl-D-glutamate-2,6-diaminopimelate ligase activity"/>
    <property type="evidence" value="ECO:0007669"/>
    <property type="project" value="UniProtKB-EC"/>
</dbReference>
<dbReference type="STRING" id="1618443.UV73_C0001G0097"/>
<protein>
    <submittedName>
        <fullName evidence="3">UDP-N-acetylmuramoylalanyl-D-glutamate-2, 6-diaminopimelate ligase, UDP-N-acetylmuramoyl-L-alanyl-D-glutamate-2, 6-diaminopimelate ligase</fullName>
        <ecNumber evidence="3">6.3.2.13</ecNumber>
    </submittedName>
</protein>
<dbReference type="GO" id="GO:0005524">
    <property type="term" value="F:ATP binding"/>
    <property type="evidence" value="ECO:0007669"/>
    <property type="project" value="InterPro"/>
</dbReference>
<dbReference type="EMBL" id="LCFP01000001">
    <property type="protein sequence ID" value="KKS98576.1"/>
    <property type="molecule type" value="Genomic_DNA"/>
</dbReference>
<reference evidence="3 4" key="1">
    <citation type="journal article" date="2015" name="Nature">
        <title>rRNA introns, odd ribosomes, and small enigmatic genomes across a large radiation of phyla.</title>
        <authorList>
            <person name="Brown C.T."/>
            <person name="Hug L.A."/>
            <person name="Thomas B.C."/>
            <person name="Sharon I."/>
            <person name="Castelle C.J."/>
            <person name="Singh A."/>
            <person name="Wilkins M.J."/>
            <person name="Williams K.H."/>
            <person name="Banfield J.F."/>
        </authorList>
    </citation>
    <scope>NUCLEOTIDE SEQUENCE [LARGE SCALE GENOMIC DNA]</scope>
</reference>
<dbReference type="Gene3D" id="3.40.1190.10">
    <property type="entry name" value="Mur-like, catalytic domain"/>
    <property type="match status" value="1"/>
</dbReference>
<dbReference type="EC" id="6.3.2.13" evidence="3"/>
<dbReference type="AlphaFoldDB" id="A0A0G1FU94"/>
<feature type="domain" description="Mur ligase C-terminal" evidence="1">
    <location>
        <begin position="235"/>
        <end position="379"/>
    </location>
</feature>
<dbReference type="Pfam" id="PF02875">
    <property type="entry name" value="Mur_ligase_C"/>
    <property type="match status" value="1"/>
</dbReference>
<keyword evidence="3" id="KW-0436">Ligase</keyword>
<sequence length="405" mass="44947">MMRRIKNFGHFLMALSACFVYGYPARKMMVLAITGTDGKTSTAFILFHILKKAKLPVSMISTVKAVIGNENYDTGFHVTTPSPFFLQKLIKKALKEGSRYLVLETTSHALDQFRTLGTSIDAAVITNISHEHLDYHGNMENYRNAKARIMQGAKTVVLNKDDENYSYLKKKARGGIVTFSLDKTADFTPDKVKLPDGLAQFQKANMLAAVAAARESGVDLEAAENGLKSFNGIPGRMEEVKNRRGLKIMIDFAHKINALSQALIFARSQTKKKLIVVFGSAGLRDRLKRPIMGEVAGKIADYAVLTAEDPRTEDVRKIITQIAQGCLRSGMKELEKKNGQPPSEKGKYFFRIPDRQEAINFAIRKLAGAGDTVIICGKGHEQSMCYGKTEYPWDERQAVNKALSA</sequence>
<dbReference type="InterPro" id="IPR036615">
    <property type="entry name" value="Mur_ligase_C_dom_sf"/>
</dbReference>
<dbReference type="PANTHER" id="PTHR23135:SF4">
    <property type="entry name" value="UDP-N-ACETYLMURAMOYL-L-ALANYL-D-GLUTAMATE--2,6-DIAMINOPIMELATE LIGASE MURE HOMOLOG, CHLOROPLASTIC"/>
    <property type="match status" value="1"/>
</dbReference>
<dbReference type="InterPro" id="IPR036565">
    <property type="entry name" value="Mur-like_cat_sf"/>
</dbReference>
<dbReference type="Pfam" id="PF08245">
    <property type="entry name" value="Mur_ligase_M"/>
    <property type="match status" value="1"/>
</dbReference>
<dbReference type="PROSITE" id="PS51257">
    <property type="entry name" value="PROKAR_LIPOPROTEIN"/>
    <property type="match status" value="1"/>
</dbReference>
<evidence type="ECO:0000259" key="1">
    <source>
        <dbReference type="Pfam" id="PF02875"/>
    </source>
</evidence>
<gene>
    <name evidence="3" type="primary">murE</name>
    <name evidence="3" type="ORF">UV73_C0001G0097</name>
</gene>
<evidence type="ECO:0000313" key="4">
    <source>
        <dbReference type="Proteomes" id="UP000034894"/>
    </source>
</evidence>
<dbReference type="SUPFAM" id="SSF53244">
    <property type="entry name" value="MurD-like peptide ligases, peptide-binding domain"/>
    <property type="match status" value="1"/>
</dbReference>
<accession>A0A0G1FU94</accession>
<name>A0A0G1FU94_9BACT</name>
<dbReference type="PATRIC" id="fig|1618443.3.peg.97"/>
<evidence type="ECO:0000259" key="2">
    <source>
        <dbReference type="Pfam" id="PF08245"/>
    </source>
</evidence>